<feature type="transmembrane region" description="Helical" evidence="1">
    <location>
        <begin position="147"/>
        <end position="173"/>
    </location>
</feature>
<feature type="transmembrane region" description="Helical" evidence="1">
    <location>
        <begin position="119"/>
        <end position="141"/>
    </location>
</feature>
<sequence length="263" mass="30671">MTILLKYFRVWWLMTSHSIQMFFVSRLGALLFLSGKIMRFIFFFGFLLLLFTKTKTFAGYNLNQVLLFYFTFNLIDSATQMLFREVYRFRYYIVSGNFDMLLVKPVNPLFRSLFGWTDILDLITLGPFILMIIFVLTKIPAISFGHLFVYFALIINSMLLATSFHIMVLSLAVMTTEIDHAIMIYRDVVGMGKLPIDIYKEPLRSLITFVIPVGLMMTFPVKALLGVLNFRLVLYTFIFTLTLLFLSINFWNYSLKKYTSASS</sequence>
<reference evidence="2 3" key="1">
    <citation type="journal article" date="2015" name="Nature">
        <title>rRNA introns, odd ribosomes, and small enigmatic genomes across a large radiation of phyla.</title>
        <authorList>
            <person name="Brown C.T."/>
            <person name="Hug L.A."/>
            <person name="Thomas B.C."/>
            <person name="Sharon I."/>
            <person name="Castelle C.J."/>
            <person name="Singh A."/>
            <person name="Wilkins M.J."/>
            <person name="Williams K.H."/>
            <person name="Banfield J.F."/>
        </authorList>
    </citation>
    <scope>NUCLEOTIDE SEQUENCE [LARGE SCALE GENOMIC DNA]</scope>
</reference>
<evidence type="ECO:0000256" key="1">
    <source>
        <dbReference type="SAM" id="Phobius"/>
    </source>
</evidence>
<proteinExistence type="predicted"/>
<feature type="transmembrane region" description="Helical" evidence="1">
    <location>
        <begin position="12"/>
        <end position="33"/>
    </location>
</feature>
<keyword evidence="1" id="KW-1133">Transmembrane helix</keyword>
<dbReference type="AlphaFoldDB" id="A0A0G0Z928"/>
<feature type="transmembrane region" description="Helical" evidence="1">
    <location>
        <begin position="232"/>
        <end position="253"/>
    </location>
</feature>
<evidence type="ECO:0000313" key="3">
    <source>
        <dbReference type="Proteomes" id="UP000034320"/>
    </source>
</evidence>
<dbReference type="PANTHER" id="PTHR36833">
    <property type="entry name" value="SLR0610 PROTEIN-RELATED"/>
    <property type="match status" value="1"/>
</dbReference>
<dbReference type="InterPro" id="IPR010390">
    <property type="entry name" value="ABC-2_transporter-like"/>
</dbReference>
<keyword evidence="1" id="KW-0812">Transmembrane</keyword>
<dbReference type="PANTHER" id="PTHR36833:SF1">
    <property type="entry name" value="INTEGRAL MEMBRANE TRANSPORT PROTEIN"/>
    <property type="match status" value="1"/>
</dbReference>
<dbReference type="Proteomes" id="UP000034320">
    <property type="component" value="Unassembled WGS sequence"/>
</dbReference>
<feature type="transmembrane region" description="Helical" evidence="1">
    <location>
        <begin position="206"/>
        <end position="226"/>
    </location>
</feature>
<feature type="transmembrane region" description="Helical" evidence="1">
    <location>
        <begin position="66"/>
        <end position="83"/>
    </location>
</feature>
<accession>A0A0G0Z928</accession>
<gene>
    <name evidence="2" type="ORF">UV09_C0046G0012</name>
</gene>
<name>A0A0G0Z928_9BACT</name>
<evidence type="ECO:0000313" key="2">
    <source>
        <dbReference type="EMBL" id="KKS45197.1"/>
    </source>
</evidence>
<comment type="caution">
    <text evidence="2">The sequence shown here is derived from an EMBL/GenBank/DDBJ whole genome shotgun (WGS) entry which is preliminary data.</text>
</comment>
<dbReference type="EMBL" id="LCDD01000046">
    <property type="protein sequence ID" value="KKS45197.1"/>
    <property type="molecule type" value="Genomic_DNA"/>
</dbReference>
<protein>
    <submittedName>
        <fullName evidence="2">Uncharacterized protein</fullName>
    </submittedName>
</protein>
<dbReference type="Pfam" id="PF06182">
    <property type="entry name" value="ABC2_membrane_6"/>
    <property type="match status" value="1"/>
</dbReference>
<organism evidence="2 3">
    <name type="scientific">Candidatus Gottesmanbacteria bacterium GW2011_GWA2_42_18</name>
    <dbReference type="NCBI Taxonomy" id="1618442"/>
    <lineage>
        <taxon>Bacteria</taxon>
        <taxon>Candidatus Gottesmaniibacteriota</taxon>
    </lineage>
</organism>
<keyword evidence="1" id="KW-0472">Membrane</keyword>